<evidence type="ECO:0000256" key="1">
    <source>
        <dbReference type="SAM" id="MobiDB-lite"/>
    </source>
</evidence>
<dbReference type="InterPro" id="IPR052800">
    <property type="entry name" value="DNA_Repair_Helicase_ZGRF1"/>
</dbReference>
<feature type="region of interest" description="Disordered" evidence="1">
    <location>
        <begin position="534"/>
        <end position="567"/>
    </location>
</feature>
<feature type="region of interest" description="Disordered" evidence="1">
    <location>
        <begin position="301"/>
        <end position="358"/>
    </location>
</feature>
<dbReference type="OMA" id="DAHWREK"/>
<organism evidence="3 4">
    <name type="scientific">Sclerotinia sclerotiorum (strain ATCC 18683 / 1980 / Ss-1)</name>
    <name type="common">White mold</name>
    <name type="synonym">Whetzelinia sclerotiorum</name>
    <dbReference type="NCBI Taxonomy" id="665079"/>
    <lineage>
        <taxon>Eukaryota</taxon>
        <taxon>Fungi</taxon>
        <taxon>Dikarya</taxon>
        <taxon>Ascomycota</taxon>
        <taxon>Pezizomycotina</taxon>
        <taxon>Leotiomycetes</taxon>
        <taxon>Helotiales</taxon>
        <taxon>Sclerotiniaceae</taxon>
        <taxon>Sclerotinia</taxon>
    </lineage>
</organism>
<feature type="region of interest" description="Disordered" evidence="1">
    <location>
        <begin position="943"/>
        <end position="988"/>
    </location>
</feature>
<gene>
    <name evidence="3" type="ORF">sscle_07g056440</name>
</gene>
<dbReference type="OrthoDB" id="6513042at2759"/>
<name>A0A1D9Q7F1_SCLS1</name>
<feature type="region of interest" description="Disordered" evidence="1">
    <location>
        <begin position="724"/>
        <end position="743"/>
    </location>
</feature>
<reference evidence="4" key="1">
    <citation type="journal article" date="2017" name="Genome Biol. Evol.">
        <title>The complete genome sequence of the phytopathogenic fungus Sclerotinia sclerotiorum reveals insights into the genome architecture of broad host range pathogens.</title>
        <authorList>
            <person name="Derbyshire M."/>
            <person name="Denton-Giles M."/>
            <person name="Hegedus D."/>
            <person name="Seifbarghy S."/>
            <person name="Rollins J."/>
            <person name="van Kan J."/>
            <person name="Seidl M.F."/>
            <person name="Faino L."/>
            <person name="Mbengue M."/>
            <person name="Navaud O."/>
            <person name="Raffaele S."/>
            <person name="Hammond-Kosack K."/>
            <person name="Heard S."/>
            <person name="Oliver R."/>
        </authorList>
    </citation>
    <scope>NUCLEOTIDE SEQUENCE [LARGE SCALE GENOMIC DNA]</scope>
    <source>
        <strain evidence="4">ATCC 18683 / 1980 / Ss-1</strain>
    </source>
</reference>
<evidence type="ECO:0000313" key="4">
    <source>
        <dbReference type="Proteomes" id="UP000177798"/>
    </source>
</evidence>
<dbReference type="KEGG" id="ssl:SS1G_03463"/>
<dbReference type="Pfam" id="PF10382">
    <property type="entry name" value="ZGRF1-like_N"/>
    <property type="match status" value="1"/>
</dbReference>
<dbReference type="PANTHER" id="PTHR28535">
    <property type="entry name" value="ZINC FINGER GRF-TYPE CONTAINING 1"/>
    <property type="match status" value="1"/>
</dbReference>
<feature type="compositionally biased region" description="Polar residues" evidence="1">
    <location>
        <begin position="542"/>
        <end position="555"/>
    </location>
</feature>
<feature type="compositionally biased region" description="Basic and acidic residues" evidence="1">
    <location>
        <begin position="304"/>
        <end position="316"/>
    </location>
</feature>
<dbReference type="Proteomes" id="UP000177798">
    <property type="component" value="Chromosome 7"/>
</dbReference>
<dbReference type="InterPro" id="IPR018838">
    <property type="entry name" value="ZGRF1-like_N"/>
</dbReference>
<protein>
    <recommendedName>
        <fullName evidence="2">5'-3' DNA helicase ZGRF1-like N-terminal domain-containing protein</fullName>
    </recommendedName>
</protein>
<feature type="compositionally biased region" description="Polar residues" evidence="1">
    <location>
        <begin position="951"/>
        <end position="965"/>
    </location>
</feature>
<feature type="region of interest" description="Disordered" evidence="1">
    <location>
        <begin position="242"/>
        <end position="266"/>
    </location>
</feature>
<sequence>MAETSRERAGVGALDYLGFASCKDPTKSKIDFKSRQSFPQGCLLLNDSINTKVTLGICNALKKTSFALVTMSMDVPPDQNTAPVLEFRCLYSADTRRKQKRWQDGRLKFHTFNKRVMVFDEKANLVGDAHWREKAPLDEGAELELERNGILVTVTEFIERRDQDLTELIDKRVREREERFIARNGDSSPARSAASVIRSQTIAAAHLKPKPLNSILGTPYGHYGKAFIPNTSPFEQRQMLNASHASENDSPRPTKRRKANETQPSKIGFAQNLMGATLSFTPTSSNTGPIRYESLKLKSIQRSKINDNKENGDRNEAVPSNRKQSLVVDMARNADTSKSRTQARKRDRPEKGGYASNLTGASLSLSSLRGATSGNMAMNSSVQKNQSTTIDLSVDPSSDEDDHSAPVPKPREAAGKKNKRPVDLSEKISRSSTLPSGITLAPKPAAKETIKRQESQNRSSPLNQLPERPHSSLRIRSRPRNKMLMFIDQPSPKSSTSIENGTNSPFNSDSVIFSTKTHSSSKAYLLTTERETASAAGKLSSPPRSSISNDANNDLVNDHGNNEPHISASQNDLILSNFEEPFPSSPGTGIDHQTIDAILSRNKLMGAQNSIPNAASSLMDQGHSVHNQQRHSSNIGDSSRRPRLDYLSSFSDKIPQRVEDYAQDHEYQLPKYLPKASGTTEKRIRNAVDPKKGAALVPDSKTTALETRAESNVLPSLAEGGTAAISEPTYKPDTESVTTSDPTETITPCALQQNSVIPKATLHLNIADNSKPENLVPETVMIPKAGFEDEESAVSIMHEAGSEIIESDKFLVGIASNSSTFDTADPSMAKFMPVPNQHRLETAPIKTTSSLVPQPLKLPPPAPSSNNFEIKQSSSSILDFIPAEQKRSDETGGFVSANQIIEKEAQSHTHGLSRPRIINPATRGISILKVPAVNHTGPPAVISRGVGSGGNTMNNTLGNFGSETGSKGPWSRESFDLFGSWRPPVQQS</sequence>
<feature type="domain" description="5'-3' DNA helicase ZGRF1-like N-terminal" evidence="2">
    <location>
        <begin position="84"/>
        <end position="165"/>
    </location>
</feature>
<feature type="compositionally biased region" description="Basic residues" evidence="1">
    <location>
        <begin position="471"/>
        <end position="481"/>
    </location>
</feature>
<feature type="region of interest" description="Disordered" evidence="1">
    <location>
        <begin position="372"/>
        <end position="509"/>
    </location>
</feature>
<accession>A0A1D9Q7F1</accession>
<feature type="region of interest" description="Disordered" evidence="1">
    <location>
        <begin position="614"/>
        <end position="642"/>
    </location>
</feature>
<dbReference type="AlphaFoldDB" id="A0A1D9Q7F1"/>
<feature type="compositionally biased region" description="Polar residues" evidence="1">
    <location>
        <begin position="375"/>
        <end position="391"/>
    </location>
</feature>
<evidence type="ECO:0000259" key="2">
    <source>
        <dbReference type="Pfam" id="PF10382"/>
    </source>
</evidence>
<evidence type="ECO:0000313" key="3">
    <source>
        <dbReference type="EMBL" id="APA10874.1"/>
    </source>
</evidence>
<feature type="compositionally biased region" description="Polar residues" evidence="1">
    <location>
        <begin position="491"/>
        <end position="509"/>
    </location>
</feature>
<feature type="compositionally biased region" description="Basic and acidic residues" evidence="1">
    <location>
        <begin position="445"/>
        <end position="455"/>
    </location>
</feature>
<proteinExistence type="predicted"/>
<dbReference type="EMBL" id="CP017820">
    <property type="protein sequence ID" value="APA10874.1"/>
    <property type="molecule type" value="Genomic_DNA"/>
</dbReference>
<feature type="compositionally biased region" description="Polar residues" evidence="1">
    <location>
        <begin position="614"/>
        <end position="637"/>
    </location>
</feature>
<dbReference type="PANTHER" id="PTHR28535:SF1">
    <property type="entry name" value="PROTEIN ZGRF1"/>
    <property type="match status" value="1"/>
</dbReference>
<feature type="compositionally biased region" description="Basic and acidic residues" evidence="1">
    <location>
        <begin position="409"/>
        <end position="429"/>
    </location>
</feature>
<dbReference type="VEuPathDB" id="FungiDB:sscle_07g056440"/>
<dbReference type="RefSeq" id="XP_001595374.1">
    <property type="nucleotide sequence ID" value="XM_001595324.1"/>
</dbReference>